<dbReference type="GO" id="GO:0016874">
    <property type="term" value="F:ligase activity"/>
    <property type="evidence" value="ECO:0007669"/>
    <property type="project" value="UniProtKB-KW"/>
</dbReference>
<dbReference type="SUPFAM" id="SSF56059">
    <property type="entry name" value="Glutathione synthetase ATP-binding domain-like"/>
    <property type="match status" value="1"/>
</dbReference>
<dbReference type="AlphaFoldDB" id="A0A543D0Y8"/>
<protein>
    <submittedName>
        <fullName evidence="6">Biotin carboxylase</fullName>
    </submittedName>
</protein>
<sequence>MPFVGGGRAPTLAGETSAPDCLAADTLRASSVVTGATDVQNVFVLGLDEHNAQLLRSLPGADRYRFHALLDIDDLLHRETIPVPELLEQAQRQLAEFDGRVDAVIGFWDFPISTMVPILARRLGLPWPSLESVLKCEHKYWSRLEQRAVIEEVPRFGLLDLDDPAPDLPEGLAYPVWIKPVKSASSKLAFRVENHKQLHDAAAEIREGVGRIGDPFEFVLGQVDLPPEIAEAGGSACLVEEAASGVQVTVEGYSYRGDVRVYGIVDSVHCPDSPSFLRYQYPSTVSAAVADRLADISRRVITRIGLDGTTFDIEYFWDAERDAVTLLEVNPRHSQSHAELFEQVDGFAHHDVMLQLALGREPRPPHREGRSAVAAKWFVRRAEDGVAVRVPTAEEIERVEREVPGCTVTVSLQPGDRLSEQHDQDSYTYAIANVFVGADSEDELREKYERVVAGLPFEFEEA</sequence>
<evidence type="ECO:0000313" key="6">
    <source>
        <dbReference type="EMBL" id="TQM03020.1"/>
    </source>
</evidence>
<keyword evidence="3 4" id="KW-0067">ATP-binding</keyword>
<gene>
    <name evidence="6" type="ORF">FB558_7667</name>
</gene>
<reference evidence="6 7" key="1">
    <citation type="submission" date="2019-06" db="EMBL/GenBank/DDBJ databases">
        <title>Sequencing the genomes of 1000 actinobacteria strains.</title>
        <authorList>
            <person name="Klenk H.-P."/>
        </authorList>
    </citation>
    <scope>NUCLEOTIDE SEQUENCE [LARGE SCALE GENOMIC DNA]</scope>
    <source>
        <strain evidence="6 7">DSM 45301</strain>
    </source>
</reference>
<proteinExistence type="predicted"/>
<dbReference type="Proteomes" id="UP000315677">
    <property type="component" value="Unassembled WGS sequence"/>
</dbReference>
<organism evidence="6 7">
    <name type="scientific">Pseudonocardia kunmingensis</name>
    <dbReference type="NCBI Taxonomy" id="630975"/>
    <lineage>
        <taxon>Bacteria</taxon>
        <taxon>Bacillati</taxon>
        <taxon>Actinomycetota</taxon>
        <taxon>Actinomycetes</taxon>
        <taxon>Pseudonocardiales</taxon>
        <taxon>Pseudonocardiaceae</taxon>
        <taxon>Pseudonocardia</taxon>
    </lineage>
</organism>
<dbReference type="GO" id="GO:0046872">
    <property type="term" value="F:metal ion binding"/>
    <property type="evidence" value="ECO:0007669"/>
    <property type="project" value="InterPro"/>
</dbReference>
<dbReference type="PANTHER" id="PTHR43585">
    <property type="entry name" value="FUMIPYRROLE BIOSYNTHESIS PROTEIN C"/>
    <property type="match status" value="1"/>
</dbReference>
<keyword evidence="2 4" id="KW-0547">Nucleotide-binding</keyword>
<evidence type="ECO:0000256" key="3">
    <source>
        <dbReference type="ARBA" id="ARBA00022840"/>
    </source>
</evidence>
<dbReference type="InterPro" id="IPR011761">
    <property type="entry name" value="ATP-grasp"/>
</dbReference>
<evidence type="ECO:0000313" key="7">
    <source>
        <dbReference type="Proteomes" id="UP000315677"/>
    </source>
</evidence>
<evidence type="ECO:0000256" key="2">
    <source>
        <dbReference type="ARBA" id="ARBA00022741"/>
    </source>
</evidence>
<dbReference type="InterPro" id="IPR052032">
    <property type="entry name" value="ATP-dep_AA_Ligase"/>
</dbReference>
<keyword evidence="1" id="KW-0436">Ligase</keyword>
<accession>A0A543D0Y8</accession>
<comment type="caution">
    <text evidence="6">The sequence shown here is derived from an EMBL/GenBank/DDBJ whole genome shotgun (WGS) entry which is preliminary data.</text>
</comment>
<keyword evidence="7" id="KW-1185">Reference proteome</keyword>
<feature type="domain" description="ATP-grasp" evidence="5">
    <location>
        <begin position="143"/>
        <end position="358"/>
    </location>
</feature>
<dbReference type="Gene3D" id="3.30.470.20">
    <property type="entry name" value="ATP-grasp fold, B domain"/>
    <property type="match status" value="1"/>
</dbReference>
<evidence type="ECO:0000256" key="4">
    <source>
        <dbReference type="PROSITE-ProRule" id="PRU00409"/>
    </source>
</evidence>
<dbReference type="GO" id="GO:0005524">
    <property type="term" value="F:ATP binding"/>
    <property type="evidence" value="ECO:0007669"/>
    <property type="project" value="UniProtKB-UniRule"/>
</dbReference>
<dbReference type="PANTHER" id="PTHR43585:SF2">
    <property type="entry name" value="ATP-GRASP ENZYME FSQD"/>
    <property type="match status" value="1"/>
</dbReference>
<evidence type="ECO:0000256" key="1">
    <source>
        <dbReference type="ARBA" id="ARBA00022598"/>
    </source>
</evidence>
<dbReference type="PROSITE" id="PS50975">
    <property type="entry name" value="ATP_GRASP"/>
    <property type="match status" value="1"/>
</dbReference>
<name>A0A543D0Y8_9PSEU</name>
<dbReference type="Pfam" id="PF13535">
    <property type="entry name" value="ATP-grasp_4"/>
    <property type="match status" value="1"/>
</dbReference>
<dbReference type="EMBL" id="VFPA01000006">
    <property type="protein sequence ID" value="TQM03020.1"/>
    <property type="molecule type" value="Genomic_DNA"/>
</dbReference>
<evidence type="ECO:0000259" key="5">
    <source>
        <dbReference type="PROSITE" id="PS50975"/>
    </source>
</evidence>